<dbReference type="EMBL" id="NWSH01000590">
    <property type="protein sequence ID" value="PCG75477.1"/>
    <property type="molecule type" value="Genomic_DNA"/>
</dbReference>
<feature type="chain" id="PRO_5012110594" description="Secreted protein" evidence="2">
    <location>
        <begin position="23"/>
        <end position="91"/>
    </location>
</feature>
<keyword evidence="2" id="KW-0732">Signal</keyword>
<evidence type="ECO:0000256" key="2">
    <source>
        <dbReference type="SAM" id="SignalP"/>
    </source>
</evidence>
<reference evidence="3" key="1">
    <citation type="submission" date="2017-09" db="EMBL/GenBank/DDBJ databases">
        <title>Contemporary evolution of a Lepidopteran species, Heliothis virescens, in response to modern agricultural practices.</title>
        <authorList>
            <person name="Fritz M.L."/>
            <person name="Deyonke A.M."/>
            <person name="Papanicolaou A."/>
            <person name="Micinski S."/>
            <person name="Westbrook J."/>
            <person name="Gould F."/>
        </authorList>
    </citation>
    <scope>NUCLEOTIDE SEQUENCE [LARGE SCALE GENOMIC DNA]</scope>
    <source>
        <strain evidence="3">HvINT-</strain>
        <tissue evidence="3">Whole body</tissue>
    </source>
</reference>
<name>A0A2A4JTX4_HELVI</name>
<protein>
    <recommendedName>
        <fullName evidence="4">Secreted protein</fullName>
    </recommendedName>
</protein>
<feature type="region of interest" description="Disordered" evidence="1">
    <location>
        <begin position="70"/>
        <end position="91"/>
    </location>
</feature>
<accession>A0A2A4JTX4</accession>
<feature type="signal peptide" evidence="2">
    <location>
        <begin position="1"/>
        <end position="22"/>
    </location>
</feature>
<evidence type="ECO:0000256" key="1">
    <source>
        <dbReference type="SAM" id="MobiDB-lite"/>
    </source>
</evidence>
<organism evidence="3">
    <name type="scientific">Heliothis virescens</name>
    <name type="common">Tobacco budworm moth</name>
    <dbReference type="NCBI Taxonomy" id="7102"/>
    <lineage>
        <taxon>Eukaryota</taxon>
        <taxon>Metazoa</taxon>
        <taxon>Ecdysozoa</taxon>
        <taxon>Arthropoda</taxon>
        <taxon>Hexapoda</taxon>
        <taxon>Insecta</taxon>
        <taxon>Pterygota</taxon>
        <taxon>Neoptera</taxon>
        <taxon>Endopterygota</taxon>
        <taxon>Lepidoptera</taxon>
        <taxon>Glossata</taxon>
        <taxon>Ditrysia</taxon>
        <taxon>Noctuoidea</taxon>
        <taxon>Noctuidae</taxon>
        <taxon>Heliothinae</taxon>
        <taxon>Heliothis</taxon>
    </lineage>
</organism>
<comment type="caution">
    <text evidence="3">The sequence shown here is derived from an EMBL/GenBank/DDBJ whole genome shotgun (WGS) entry which is preliminary data.</text>
</comment>
<evidence type="ECO:0008006" key="4">
    <source>
        <dbReference type="Google" id="ProtNLM"/>
    </source>
</evidence>
<dbReference type="AlphaFoldDB" id="A0A2A4JTX4"/>
<sequence length="91" mass="9142">MLLKRQMIVLVSSWTLSECTSAAAAVGALCATSTPVVNVEPLLAILCSLRGATQYICACAGAAVLRAEGHAGTGEPSGAAAEPARRTTPEG</sequence>
<evidence type="ECO:0000313" key="3">
    <source>
        <dbReference type="EMBL" id="PCG75477.1"/>
    </source>
</evidence>
<proteinExistence type="predicted"/>
<gene>
    <name evidence="3" type="ORF">B5V51_11609</name>
</gene>